<comment type="caution">
    <text evidence="1">The sequence shown here is derived from an EMBL/GenBank/DDBJ whole genome shotgun (WGS) entry which is preliminary data.</text>
</comment>
<dbReference type="Gene3D" id="3.10.10.10">
    <property type="entry name" value="HIV Type 1 Reverse Transcriptase, subunit A, domain 1"/>
    <property type="match status" value="1"/>
</dbReference>
<dbReference type="InterPro" id="IPR043128">
    <property type="entry name" value="Rev_trsase/Diguanyl_cyclase"/>
</dbReference>
<dbReference type="Gene3D" id="3.30.70.270">
    <property type="match status" value="1"/>
</dbReference>
<proteinExistence type="predicted"/>
<dbReference type="Proteomes" id="UP001283361">
    <property type="component" value="Unassembled WGS sequence"/>
</dbReference>
<organism evidence="1 2">
    <name type="scientific">Elysia crispata</name>
    <name type="common">lettuce slug</name>
    <dbReference type="NCBI Taxonomy" id="231223"/>
    <lineage>
        <taxon>Eukaryota</taxon>
        <taxon>Metazoa</taxon>
        <taxon>Spiralia</taxon>
        <taxon>Lophotrochozoa</taxon>
        <taxon>Mollusca</taxon>
        <taxon>Gastropoda</taxon>
        <taxon>Heterobranchia</taxon>
        <taxon>Euthyneura</taxon>
        <taxon>Panpulmonata</taxon>
        <taxon>Sacoglossa</taxon>
        <taxon>Placobranchoidea</taxon>
        <taxon>Plakobranchidae</taxon>
        <taxon>Elysia</taxon>
    </lineage>
</organism>
<dbReference type="InterPro" id="IPR043502">
    <property type="entry name" value="DNA/RNA_pol_sf"/>
</dbReference>
<dbReference type="PANTHER" id="PTHR24559">
    <property type="entry name" value="TRANSPOSON TY3-I GAG-POL POLYPROTEIN"/>
    <property type="match status" value="1"/>
</dbReference>
<sequence length="215" mass="24656">MTTTIGVKSEKNVKTYYANLLKKFDGRQLIPPHDIILAHAAVSLIKDDDVDLEANIEFLRITQKEFPLDVMLDEKLSPNQQNEKRLLLQGFPYPLSDLPRRTQRIEHTIRLVDDTPFRIKQYPLPVHAIDSIDAEIYNMLSSGIIRRSSSPYASPITVVMKKDKTKRLCIDFRRLNSITVFDAEPISTLVDLVSKLNGARYFTNATLRKVTGKYH</sequence>
<gene>
    <name evidence="1" type="ORF">RRG08_020328</name>
</gene>
<keyword evidence="2" id="KW-1185">Reference proteome</keyword>
<evidence type="ECO:0000313" key="1">
    <source>
        <dbReference type="EMBL" id="KAK3796180.1"/>
    </source>
</evidence>
<dbReference type="EMBL" id="JAWDGP010000911">
    <property type="protein sequence ID" value="KAK3796180.1"/>
    <property type="molecule type" value="Genomic_DNA"/>
</dbReference>
<evidence type="ECO:0000313" key="2">
    <source>
        <dbReference type="Proteomes" id="UP001283361"/>
    </source>
</evidence>
<dbReference type="AlphaFoldDB" id="A0AAE1AYW2"/>
<reference evidence="1" key="1">
    <citation type="journal article" date="2023" name="G3 (Bethesda)">
        <title>A reference genome for the long-term kleptoplast-retaining sea slug Elysia crispata morphotype clarki.</title>
        <authorList>
            <person name="Eastman K.E."/>
            <person name="Pendleton A.L."/>
            <person name="Shaikh M.A."/>
            <person name="Suttiyut T."/>
            <person name="Ogas R."/>
            <person name="Tomko P."/>
            <person name="Gavelis G."/>
            <person name="Widhalm J.R."/>
            <person name="Wisecaver J.H."/>
        </authorList>
    </citation>
    <scope>NUCLEOTIDE SEQUENCE</scope>
    <source>
        <strain evidence="1">ECLA1</strain>
    </source>
</reference>
<protein>
    <submittedName>
        <fullName evidence="1">Uncharacterized protein</fullName>
    </submittedName>
</protein>
<dbReference type="InterPro" id="IPR053134">
    <property type="entry name" value="RNA-dir_DNA_polymerase"/>
</dbReference>
<name>A0AAE1AYW2_9GAST</name>
<dbReference type="PANTHER" id="PTHR24559:SF444">
    <property type="entry name" value="REVERSE TRANSCRIPTASE DOMAIN-CONTAINING PROTEIN"/>
    <property type="match status" value="1"/>
</dbReference>
<dbReference type="SUPFAM" id="SSF56672">
    <property type="entry name" value="DNA/RNA polymerases"/>
    <property type="match status" value="1"/>
</dbReference>
<accession>A0AAE1AYW2</accession>